<proteinExistence type="predicted"/>
<accession>A0A679J518</accession>
<reference evidence="1" key="1">
    <citation type="submission" date="2019-12" db="EMBL/GenBank/DDBJ databases">
        <authorList>
            <person name="Cremers G."/>
        </authorList>
    </citation>
    <scope>NUCLEOTIDE SEQUENCE</scope>
    <source>
        <strain evidence="1">Mbul1</strain>
    </source>
</reference>
<name>A0A679J518_9HYPH</name>
<organism evidence="1">
    <name type="scientific">Methylobacterium bullatum</name>
    <dbReference type="NCBI Taxonomy" id="570505"/>
    <lineage>
        <taxon>Bacteria</taxon>
        <taxon>Pseudomonadati</taxon>
        <taxon>Pseudomonadota</taxon>
        <taxon>Alphaproteobacteria</taxon>
        <taxon>Hyphomicrobiales</taxon>
        <taxon>Methylobacteriaceae</taxon>
        <taxon>Methylobacterium</taxon>
    </lineage>
</organism>
<gene>
    <name evidence="1" type="ORF">MBUL_02341</name>
</gene>
<sequence length="67" mass="7743">MSSHIRRPSRRLTLEDAIVVWLRHWSGEFQNRIAAAFDVNPGRVNDVLKGRKYPESRLAALARRSTI</sequence>
<evidence type="ECO:0000313" key="1">
    <source>
        <dbReference type="EMBL" id="CAA2103725.1"/>
    </source>
</evidence>
<protein>
    <submittedName>
        <fullName evidence="1">Uncharacterized protein</fullName>
    </submittedName>
</protein>
<dbReference type="EMBL" id="LR743504">
    <property type="protein sequence ID" value="CAA2103725.1"/>
    <property type="molecule type" value="Genomic_DNA"/>
</dbReference>
<dbReference type="AlphaFoldDB" id="A0A679J518"/>